<sequence>MGEKLTPFNPVDFLQGEDEIAEFLSEAYLDDDPNVFIIALGHVAKHKGISNLAKETGLNRESLYKTFNGKVQPKWDTVHRLLRALKVRLAVA</sequence>
<dbReference type="CDD" id="cd00093">
    <property type="entry name" value="HTH_XRE"/>
    <property type="match status" value="1"/>
</dbReference>
<dbReference type="SUPFAM" id="SSF47413">
    <property type="entry name" value="lambda repressor-like DNA-binding domains"/>
    <property type="match status" value="1"/>
</dbReference>
<reference evidence="1 2" key="1">
    <citation type="submission" date="2024-06" db="EMBL/GenBank/DDBJ databases">
        <title>Genomic Encyclopedia of Type Strains, Phase V (KMG-V): Genome sequencing to study the core and pangenomes of soil and plant-associated prokaryotes.</title>
        <authorList>
            <person name="Whitman W."/>
        </authorList>
    </citation>
    <scope>NUCLEOTIDE SEQUENCE [LARGE SCALE GENOMIC DNA]</scope>
    <source>
        <strain evidence="1 2">NE40</strain>
    </source>
</reference>
<dbReference type="RefSeq" id="WP_354007939.1">
    <property type="nucleotide sequence ID" value="NZ_JBEWTA010000001.1"/>
</dbReference>
<dbReference type="InterPro" id="IPR010982">
    <property type="entry name" value="Lambda_DNA-bd_dom_sf"/>
</dbReference>
<dbReference type="EMBL" id="JBEWTB010000002">
    <property type="protein sequence ID" value="MET4757811.1"/>
    <property type="molecule type" value="Genomic_DNA"/>
</dbReference>
<keyword evidence="2" id="KW-1185">Reference proteome</keyword>
<dbReference type="PANTHER" id="PTHR40275:SF1">
    <property type="entry name" value="SSL7038 PROTEIN"/>
    <property type="match status" value="1"/>
</dbReference>
<name>A0ABV2SJ71_9GAMM</name>
<dbReference type="InterPro" id="IPR001387">
    <property type="entry name" value="Cro/C1-type_HTH"/>
</dbReference>
<proteinExistence type="predicted"/>
<evidence type="ECO:0000313" key="2">
    <source>
        <dbReference type="Proteomes" id="UP001549366"/>
    </source>
</evidence>
<comment type="caution">
    <text evidence="1">The sequence shown here is derived from an EMBL/GenBank/DDBJ whole genome shotgun (WGS) entry which is preliminary data.</text>
</comment>
<organism evidence="1 2">
    <name type="scientific">Endozoicomonas lisbonensis</name>
    <dbReference type="NCBI Taxonomy" id="3120522"/>
    <lineage>
        <taxon>Bacteria</taxon>
        <taxon>Pseudomonadati</taxon>
        <taxon>Pseudomonadota</taxon>
        <taxon>Gammaproteobacteria</taxon>
        <taxon>Oceanospirillales</taxon>
        <taxon>Endozoicomonadaceae</taxon>
        <taxon>Endozoicomonas</taxon>
    </lineage>
</organism>
<dbReference type="Pfam" id="PF21716">
    <property type="entry name" value="dnstrm_HI1420"/>
    <property type="match status" value="1"/>
</dbReference>
<evidence type="ECO:0000313" key="1">
    <source>
        <dbReference type="EMBL" id="MET4757811.1"/>
    </source>
</evidence>
<protein>
    <submittedName>
        <fullName evidence="1">Addiction module antidote protein</fullName>
    </submittedName>
</protein>
<dbReference type="InterPro" id="IPR014057">
    <property type="entry name" value="HI1420"/>
</dbReference>
<accession>A0ABV2SJ71</accession>
<dbReference type="Proteomes" id="UP001549366">
    <property type="component" value="Unassembled WGS sequence"/>
</dbReference>
<dbReference type="PANTHER" id="PTHR40275">
    <property type="entry name" value="SSL7038 PROTEIN"/>
    <property type="match status" value="1"/>
</dbReference>
<dbReference type="NCBIfam" id="TIGR02684">
    <property type="entry name" value="dnstrm_HI1420"/>
    <property type="match status" value="1"/>
</dbReference>
<gene>
    <name evidence="1" type="ORF">V5J35_003003</name>
</gene>